<proteinExistence type="predicted"/>
<reference evidence="1 2" key="1">
    <citation type="submission" date="2010-07" db="EMBL/GenBank/DDBJ databases">
        <title>The draft genome of Paenibacillus curdlanolyticus YK9.</title>
        <authorList>
            <consortium name="US DOE Joint Genome Institute (JGI-PGF)"/>
            <person name="Lucas S."/>
            <person name="Copeland A."/>
            <person name="Lapidus A."/>
            <person name="Cheng J.-F."/>
            <person name="Bruce D."/>
            <person name="Goodwin L."/>
            <person name="Pitluck S."/>
            <person name="Land M.L."/>
            <person name="Hauser L."/>
            <person name="Chang Y.-J."/>
            <person name="Jeffries C."/>
            <person name="Anderson I.J."/>
            <person name="Johnson E."/>
            <person name="Loganathan U."/>
            <person name="Mulhopadhyay B."/>
            <person name="Kyrpides N."/>
            <person name="Woyke T.J."/>
        </authorList>
    </citation>
    <scope>NUCLEOTIDE SEQUENCE [LARGE SCALE GENOMIC DNA]</scope>
    <source>
        <strain evidence="1 2">YK9</strain>
    </source>
</reference>
<evidence type="ECO:0000313" key="1">
    <source>
        <dbReference type="EMBL" id="EFM10480.1"/>
    </source>
</evidence>
<dbReference type="RefSeq" id="WP_006038904.1">
    <property type="nucleotide sequence ID" value="NZ_AEDD01000007.1"/>
</dbReference>
<dbReference type="AlphaFoldDB" id="E0IAS6"/>
<protein>
    <recommendedName>
        <fullName evidence="3">Sporulation protein Cse60</fullName>
    </recommendedName>
</protein>
<evidence type="ECO:0008006" key="3">
    <source>
        <dbReference type="Google" id="ProtNLM"/>
    </source>
</evidence>
<evidence type="ECO:0000313" key="2">
    <source>
        <dbReference type="Proteomes" id="UP000005387"/>
    </source>
</evidence>
<accession>E0IAS6</accession>
<dbReference type="EMBL" id="AEDD01000007">
    <property type="protein sequence ID" value="EFM10480.1"/>
    <property type="molecule type" value="Genomic_DNA"/>
</dbReference>
<dbReference type="eggNOG" id="ENOG502ZDZR">
    <property type="taxonomic scope" value="Bacteria"/>
</dbReference>
<keyword evidence="2" id="KW-1185">Reference proteome</keyword>
<organism evidence="1 2">
    <name type="scientific">Paenibacillus curdlanolyticus YK9</name>
    <dbReference type="NCBI Taxonomy" id="717606"/>
    <lineage>
        <taxon>Bacteria</taxon>
        <taxon>Bacillati</taxon>
        <taxon>Bacillota</taxon>
        <taxon>Bacilli</taxon>
        <taxon>Bacillales</taxon>
        <taxon>Paenibacillaceae</taxon>
        <taxon>Paenibacillus</taxon>
    </lineage>
</organism>
<sequence>MIQVKEFVDTDTVYAEKTANEFLAGLDEDQFVSICYGSIMKPTRGGSSTQRSTILLVYKTKN</sequence>
<name>E0IAS6_9BACL</name>
<dbReference type="Proteomes" id="UP000005387">
    <property type="component" value="Unassembled WGS sequence"/>
</dbReference>
<dbReference type="OrthoDB" id="1653053at2"/>
<gene>
    <name evidence="1" type="ORF">PaecuDRAFT_2916</name>
</gene>